<gene>
    <name evidence="2" type="ORF">Clacol_007842</name>
</gene>
<feature type="compositionally biased region" description="Low complexity" evidence="1">
    <location>
        <begin position="114"/>
        <end position="132"/>
    </location>
</feature>
<organism evidence="2 3">
    <name type="scientific">Clathrus columnatus</name>
    <dbReference type="NCBI Taxonomy" id="1419009"/>
    <lineage>
        <taxon>Eukaryota</taxon>
        <taxon>Fungi</taxon>
        <taxon>Dikarya</taxon>
        <taxon>Basidiomycota</taxon>
        <taxon>Agaricomycotina</taxon>
        <taxon>Agaricomycetes</taxon>
        <taxon>Phallomycetidae</taxon>
        <taxon>Phallales</taxon>
        <taxon>Clathraceae</taxon>
        <taxon>Clathrus</taxon>
    </lineage>
</organism>
<feature type="region of interest" description="Disordered" evidence="1">
    <location>
        <begin position="108"/>
        <end position="177"/>
    </location>
</feature>
<evidence type="ECO:0000313" key="3">
    <source>
        <dbReference type="Proteomes" id="UP001050691"/>
    </source>
</evidence>
<reference evidence="2" key="1">
    <citation type="submission" date="2021-10" db="EMBL/GenBank/DDBJ databases">
        <title>De novo Genome Assembly of Clathrus columnatus (Basidiomycota, Fungi) Using Illumina and Nanopore Sequence Data.</title>
        <authorList>
            <person name="Ogiso-Tanaka E."/>
            <person name="Itagaki H."/>
            <person name="Hosoya T."/>
            <person name="Hosaka K."/>
        </authorList>
    </citation>
    <scope>NUCLEOTIDE SEQUENCE</scope>
    <source>
        <strain evidence="2">MO-923</strain>
    </source>
</reference>
<comment type="caution">
    <text evidence="2">The sequence shown here is derived from an EMBL/GenBank/DDBJ whole genome shotgun (WGS) entry which is preliminary data.</text>
</comment>
<proteinExistence type="predicted"/>
<keyword evidence="3" id="KW-1185">Reference proteome</keyword>
<feature type="compositionally biased region" description="Low complexity" evidence="1">
    <location>
        <begin position="143"/>
        <end position="158"/>
    </location>
</feature>
<evidence type="ECO:0000313" key="2">
    <source>
        <dbReference type="EMBL" id="GJJ13586.1"/>
    </source>
</evidence>
<dbReference type="Proteomes" id="UP001050691">
    <property type="component" value="Unassembled WGS sequence"/>
</dbReference>
<protein>
    <submittedName>
        <fullName evidence="2">Uncharacterized protein</fullName>
    </submittedName>
</protein>
<evidence type="ECO:0000256" key="1">
    <source>
        <dbReference type="SAM" id="MobiDB-lite"/>
    </source>
</evidence>
<accession>A0AAV5AKW7</accession>
<dbReference type="EMBL" id="BPWL01000009">
    <property type="protein sequence ID" value="GJJ13586.1"/>
    <property type="molecule type" value="Genomic_DNA"/>
</dbReference>
<sequence>MACTVLRTHSSVPCHDLSQSQYLPPPPFLDIDSILSEMLEMSTDRYARAVYKSRLREEFDTSQAFRLQVLTFLDYFASLKRNCMEEDDGIHQLPFSCVDSTESLVASEKEGTNSIASHSRSCSRSVSSSRKSFTQIPNPVPGRRTMLLPPRPRLSSPLTPHPHVPQDGPNPRRPIPKKRRQAEKPLLRQALFNCSNVEKKLSSRFNSDPDTHDRRTFTQLQDDFDLESCSSWTYIPLPLDDWELIRRDELY</sequence>
<dbReference type="AlphaFoldDB" id="A0AAV5AKW7"/>
<name>A0AAV5AKW7_9AGAM</name>